<name>A0AC34FWG4_9BILA</name>
<evidence type="ECO:0000313" key="1">
    <source>
        <dbReference type="Proteomes" id="UP000887579"/>
    </source>
</evidence>
<protein>
    <submittedName>
        <fullName evidence="2">Uncharacterized protein</fullName>
    </submittedName>
</protein>
<proteinExistence type="predicted"/>
<sequence>MNFYITSVAFLLVFLDIVKACNTPIYAQRGPRGPPGLTGIPGTPVISQTVSVSVQYRKRRSPLLPKAIIKFPVETEEVSEANIIARKTITNLNIENKEELIHANQFRPYYTFEEDKLMAQIYINLNDATECENLIKELMKIKNEKISIECD</sequence>
<dbReference type="Proteomes" id="UP000887579">
    <property type="component" value="Unplaced"/>
</dbReference>
<evidence type="ECO:0000313" key="2">
    <source>
        <dbReference type="WBParaSite" id="ES5_v2.g21548.t1"/>
    </source>
</evidence>
<dbReference type="WBParaSite" id="ES5_v2.g21548.t1">
    <property type="protein sequence ID" value="ES5_v2.g21548.t1"/>
    <property type="gene ID" value="ES5_v2.g21548"/>
</dbReference>
<organism evidence="1 2">
    <name type="scientific">Panagrolaimus sp. ES5</name>
    <dbReference type="NCBI Taxonomy" id="591445"/>
    <lineage>
        <taxon>Eukaryota</taxon>
        <taxon>Metazoa</taxon>
        <taxon>Ecdysozoa</taxon>
        <taxon>Nematoda</taxon>
        <taxon>Chromadorea</taxon>
        <taxon>Rhabditida</taxon>
        <taxon>Tylenchina</taxon>
        <taxon>Panagrolaimomorpha</taxon>
        <taxon>Panagrolaimoidea</taxon>
        <taxon>Panagrolaimidae</taxon>
        <taxon>Panagrolaimus</taxon>
    </lineage>
</organism>
<reference evidence="2" key="1">
    <citation type="submission" date="2022-11" db="UniProtKB">
        <authorList>
            <consortium name="WormBaseParasite"/>
        </authorList>
    </citation>
    <scope>IDENTIFICATION</scope>
</reference>
<accession>A0AC34FWG4</accession>